<accession>A8N5G7</accession>
<dbReference type="OrthoDB" id="5599613at2759"/>
<feature type="compositionally biased region" description="Polar residues" evidence="1">
    <location>
        <begin position="307"/>
        <end position="325"/>
    </location>
</feature>
<feature type="region of interest" description="Disordered" evidence="1">
    <location>
        <begin position="25"/>
        <end position="373"/>
    </location>
</feature>
<feature type="region of interest" description="Disordered" evidence="1">
    <location>
        <begin position="453"/>
        <end position="475"/>
    </location>
</feature>
<dbReference type="HOGENOM" id="CLU_009595_0_0_1"/>
<evidence type="ECO:0000313" key="2">
    <source>
        <dbReference type="EMBL" id="EAU91777.2"/>
    </source>
</evidence>
<feature type="compositionally biased region" description="Acidic residues" evidence="1">
    <location>
        <begin position="280"/>
        <end position="295"/>
    </location>
</feature>
<feature type="compositionally biased region" description="Low complexity" evidence="1">
    <location>
        <begin position="204"/>
        <end position="235"/>
    </location>
</feature>
<feature type="region of interest" description="Disordered" evidence="1">
    <location>
        <begin position="1"/>
        <end position="20"/>
    </location>
</feature>
<keyword evidence="3" id="KW-1185">Reference proteome</keyword>
<dbReference type="VEuPathDB" id="FungiDB:CC1G_04545"/>
<sequence length="897" mass="97564">MAKNTKKAPPKSTPPITSFFARVSLSQGSASSGAKEGADASTYGTSGSKRGSSPVKSADKLAIPATSAKRERSSTMQSTVSDGNTQPSEQGSTARNIATSSTSRKKARLSSPISIASTSTVPSSQSDEEELTVESHISTSRAPQKSDAAINHWMKEAQPPTPDRDGPNQPLSVDTMDVDEPLGELSGQTTPVSEWATACVDGISSPSATSSAHAATQPPTPPYTDASSDGDTDSAPHIPPISPVDAAKAARERTQRLLSKIEEAQVEFEPSSPEVIPIEVPDELPTDSDDSDSDSDIALPTPPVRATRSSRNASAGPSSENQNLRRSSRQIPPKTKVTVDDRGSPKPRKPKMSKNPILDLLREREKAEKAGKGEQAYRVANDLLANPFMELPKLDLEGEENDMKRYKGGVASLSWKGSLSAMEGVHLDEANRQSWFGDGGGNINDILNRERTARRQEEENERQEGSPLWSQGEGEDMTVDSVLPSLPYSGNSDTIRSVSAAIRAKEFSKAVWVLKSGIFRVLHLDGDANFFSQLCKIALNTQEPALSEAAFAATCQLLQRNHEDIPDTWKLESMVIVETLRQLGAQPSVMASAELPVPASSAAKDIKSADREAILFRALTIVQLAARCNRVAVPDVSNIVVCFLLVGLDSSTPPELRREISATINLLCHLLSADKHLSSECKLASRLVGLVKDYHPANKALLLSFIFAGTGNTLRISRMLAYAILLQVPAKAIVLSTYRDPPPLTRLVGLLVQQKSDDSNPPGIFQVHEQTDYSNMRRYLYIFGVAMSNIEPYVEEQKQSALKASHAPGAVPRSPSKKKPVGDMELLHTAFEILHGMIDDVRAAHIDRSRAKAVLKQLQMRIYYQRSMYERAWVERQTERTSVKHWLSKSRNTNPFA</sequence>
<feature type="compositionally biased region" description="Polar residues" evidence="1">
    <location>
        <begin position="111"/>
        <end position="125"/>
    </location>
</feature>
<feature type="compositionally biased region" description="Polar residues" evidence="1">
    <location>
        <begin position="74"/>
        <end position="102"/>
    </location>
</feature>
<evidence type="ECO:0000313" key="3">
    <source>
        <dbReference type="Proteomes" id="UP000001861"/>
    </source>
</evidence>
<name>A8N5G7_COPC7</name>
<reference evidence="2 3" key="1">
    <citation type="journal article" date="2010" name="Proc. Natl. Acad. Sci. U.S.A.">
        <title>Insights into evolution of multicellular fungi from the assembled chromosomes of the mushroom Coprinopsis cinerea (Coprinus cinereus).</title>
        <authorList>
            <person name="Stajich J.E."/>
            <person name="Wilke S.K."/>
            <person name="Ahren D."/>
            <person name="Au C.H."/>
            <person name="Birren B.W."/>
            <person name="Borodovsky M."/>
            <person name="Burns C."/>
            <person name="Canback B."/>
            <person name="Casselton L.A."/>
            <person name="Cheng C.K."/>
            <person name="Deng J."/>
            <person name="Dietrich F.S."/>
            <person name="Fargo D.C."/>
            <person name="Farman M.L."/>
            <person name="Gathman A.C."/>
            <person name="Goldberg J."/>
            <person name="Guigo R."/>
            <person name="Hoegger P.J."/>
            <person name="Hooker J.B."/>
            <person name="Huggins A."/>
            <person name="James T.Y."/>
            <person name="Kamada T."/>
            <person name="Kilaru S."/>
            <person name="Kodira C."/>
            <person name="Kues U."/>
            <person name="Kupfer D."/>
            <person name="Kwan H.S."/>
            <person name="Lomsadze A."/>
            <person name="Li W."/>
            <person name="Lilly W.W."/>
            <person name="Ma L.J."/>
            <person name="Mackey A.J."/>
            <person name="Manning G."/>
            <person name="Martin F."/>
            <person name="Muraguchi H."/>
            <person name="Natvig D.O."/>
            <person name="Palmerini H."/>
            <person name="Ramesh M.A."/>
            <person name="Rehmeyer C.J."/>
            <person name="Roe B.A."/>
            <person name="Shenoy N."/>
            <person name="Stanke M."/>
            <person name="Ter-Hovhannisyan V."/>
            <person name="Tunlid A."/>
            <person name="Velagapudi R."/>
            <person name="Vision T.J."/>
            <person name="Zeng Q."/>
            <person name="Zolan M.E."/>
            <person name="Pukkila P.J."/>
        </authorList>
    </citation>
    <scope>NUCLEOTIDE SEQUENCE [LARGE SCALE GENOMIC DNA]</scope>
    <source>
        <strain evidence="3">Okayama-7 / 130 / ATCC MYA-4618 / FGSC 9003</strain>
    </source>
</reference>
<proteinExistence type="predicted"/>
<dbReference type="RefSeq" id="XP_001830112.2">
    <property type="nucleotide sequence ID" value="XM_001830060.2"/>
</dbReference>
<dbReference type="InParanoid" id="A8N5G7"/>
<dbReference type="EMBL" id="AACS02000003">
    <property type="protein sequence ID" value="EAU91777.2"/>
    <property type="molecule type" value="Genomic_DNA"/>
</dbReference>
<dbReference type="AlphaFoldDB" id="A8N5G7"/>
<organism evidence="2 3">
    <name type="scientific">Coprinopsis cinerea (strain Okayama-7 / 130 / ATCC MYA-4618 / FGSC 9003)</name>
    <name type="common">Inky cap fungus</name>
    <name type="synonym">Hormographiella aspergillata</name>
    <dbReference type="NCBI Taxonomy" id="240176"/>
    <lineage>
        <taxon>Eukaryota</taxon>
        <taxon>Fungi</taxon>
        <taxon>Dikarya</taxon>
        <taxon>Basidiomycota</taxon>
        <taxon>Agaricomycotina</taxon>
        <taxon>Agaricomycetes</taxon>
        <taxon>Agaricomycetidae</taxon>
        <taxon>Agaricales</taxon>
        <taxon>Agaricineae</taxon>
        <taxon>Psathyrellaceae</taxon>
        <taxon>Coprinopsis</taxon>
    </lineage>
</organism>
<gene>
    <name evidence="2" type="ORF">CC1G_04545</name>
</gene>
<feature type="compositionally biased region" description="Basic and acidic residues" evidence="1">
    <location>
        <begin position="360"/>
        <end position="372"/>
    </location>
</feature>
<feature type="compositionally biased region" description="Polar residues" evidence="1">
    <location>
        <begin position="42"/>
        <end position="55"/>
    </location>
</feature>
<dbReference type="OMA" id="ALINIWH"/>
<feature type="compositionally biased region" description="Basic and acidic residues" evidence="1">
    <location>
        <begin position="248"/>
        <end position="263"/>
    </location>
</feature>
<dbReference type="Proteomes" id="UP000001861">
    <property type="component" value="Unassembled WGS sequence"/>
</dbReference>
<dbReference type="KEGG" id="cci:CC1G_04545"/>
<evidence type="ECO:0000256" key="1">
    <source>
        <dbReference type="SAM" id="MobiDB-lite"/>
    </source>
</evidence>
<comment type="caution">
    <text evidence="2">The sequence shown here is derived from an EMBL/GenBank/DDBJ whole genome shotgun (WGS) entry which is preliminary data.</text>
</comment>
<dbReference type="eggNOG" id="ENOG502SG96">
    <property type="taxonomic scope" value="Eukaryota"/>
</dbReference>
<dbReference type="GeneID" id="6006550"/>
<protein>
    <submittedName>
        <fullName evidence="2">Uncharacterized protein</fullName>
    </submittedName>
</protein>